<dbReference type="Proteomes" id="UP000639419">
    <property type="component" value="Unassembled WGS sequence"/>
</dbReference>
<name>A0ABX2L7H3_9PROT</name>
<accession>A0ABX2L7H3</accession>
<dbReference type="RefSeq" id="WP_174440144.1">
    <property type="nucleotide sequence ID" value="NZ_BAABCC010000002.1"/>
</dbReference>
<keyword evidence="3" id="KW-1185">Reference proteome</keyword>
<feature type="compositionally biased region" description="Pro residues" evidence="1">
    <location>
        <begin position="143"/>
        <end position="152"/>
    </location>
</feature>
<evidence type="ECO:0000313" key="3">
    <source>
        <dbReference type="Proteomes" id="UP000639419"/>
    </source>
</evidence>
<comment type="caution">
    <text evidence="2">The sequence shown here is derived from an EMBL/GenBank/DDBJ whole genome shotgun (WGS) entry which is preliminary data.</text>
</comment>
<reference evidence="2 3" key="1">
    <citation type="submission" date="2019-10" db="EMBL/GenBank/DDBJ databases">
        <title>Genome sequence of Azospirillum formosense CC-Nfb-7.</title>
        <authorList>
            <person name="Ambrosini A."/>
            <person name="Sant'Anna F.H."/>
            <person name="Cassan F.D."/>
            <person name="Souza E.M."/>
            <person name="Passaglia L.M.P."/>
        </authorList>
    </citation>
    <scope>NUCLEOTIDE SEQUENCE [LARGE SCALE GENOMIC DNA]</scope>
    <source>
        <strain evidence="2 3">CC-NFb-7</strain>
    </source>
</reference>
<evidence type="ECO:0000256" key="1">
    <source>
        <dbReference type="SAM" id="MobiDB-lite"/>
    </source>
</evidence>
<proteinExistence type="predicted"/>
<dbReference type="EMBL" id="WHOR01000154">
    <property type="protein sequence ID" value="NUB21225.1"/>
    <property type="molecule type" value="Genomic_DNA"/>
</dbReference>
<gene>
    <name evidence="2" type="ORF">GBZ26_18755</name>
</gene>
<sequence>MDDRDLPDPTYGYFVIFENPPPHARNLPDARTAIDAIVEARITARDCAATVHLRHHTETATFDLGSATPDGVFHVAPPLQEGDILTPQDLDFLQRQQQEGDPRHPDPIPLRPSSAPAPADPPRPVLCLDESLRNVPVTWPAGGPRPAPPPNPNATVTVISGARLPFGPGSGRTFGSPR</sequence>
<protein>
    <submittedName>
        <fullName evidence="2">Uncharacterized protein</fullName>
    </submittedName>
</protein>
<organism evidence="2 3">
    <name type="scientific">Azospirillum formosense</name>
    <dbReference type="NCBI Taxonomy" id="861533"/>
    <lineage>
        <taxon>Bacteria</taxon>
        <taxon>Pseudomonadati</taxon>
        <taxon>Pseudomonadota</taxon>
        <taxon>Alphaproteobacteria</taxon>
        <taxon>Rhodospirillales</taxon>
        <taxon>Azospirillaceae</taxon>
        <taxon>Azospirillum</taxon>
    </lineage>
</organism>
<feature type="region of interest" description="Disordered" evidence="1">
    <location>
        <begin position="96"/>
        <end position="178"/>
    </location>
</feature>
<evidence type="ECO:0000313" key="2">
    <source>
        <dbReference type="EMBL" id="NUB21225.1"/>
    </source>
</evidence>